<dbReference type="RefSeq" id="WP_086031480.1">
    <property type="nucleotide sequence ID" value="NZ_LAPZ01000015.1"/>
</dbReference>
<dbReference type="EMBL" id="LAPZ01000015">
    <property type="protein sequence ID" value="OSY87053.1"/>
    <property type="molecule type" value="Genomic_DNA"/>
</dbReference>
<dbReference type="AlphaFoldDB" id="A0A1Y2P9D3"/>
<sequence length="172" mass="20222">MRLSYLIVLLIFFNCSSNYSIEKKAQECLFSTFPNKGITLTEYIKKYENLLIEKKVLASSSDESYYLLFKKVMLNDFPKPIIKYSLIDSLNQITSKDFVELNLECNKKIESLTDYNKSITFKINNYLKEVKTKNINPKEATSQLLKIYPKDYFSIPLHKLQLLLLINRYSIN</sequence>
<dbReference type="STRING" id="1635173.WH52_13405"/>
<name>A0A1Y2P9D3_9FLAO</name>
<comment type="caution">
    <text evidence="1">The sequence shown here is derived from an EMBL/GenBank/DDBJ whole genome shotgun (WGS) entry which is preliminary data.</text>
</comment>
<evidence type="ECO:0000313" key="1">
    <source>
        <dbReference type="EMBL" id="OSY87053.1"/>
    </source>
</evidence>
<reference evidence="1 2" key="1">
    <citation type="submission" date="2015-03" db="EMBL/GenBank/DDBJ databases">
        <title>Genome sequence of Tenacibaculum sp. S2-2, isolated from intestinal microbiota of sea cucumber, Apostichopus japonicas.</title>
        <authorList>
            <person name="Shao Z."/>
            <person name="Wang L."/>
            <person name="Li X."/>
        </authorList>
    </citation>
    <scope>NUCLEOTIDE SEQUENCE [LARGE SCALE GENOMIC DNA]</scope>
    <source>
        <strain evidence="1 2">S2-2</strain>
    </source>
</reference>
<evidence type="ECO:0000313" key="2">
    <source>
        <dbReference type="Proteomes" id="UP000194221"/>
    </source>
</evidence>
<dbReference type="Proteomes" id="UP000194221">
    <property type="component" value="Unassembled WGS sequence"/>
</dbReference>
<dbReference type="OrthoDB" id="9954180at2"/>
<dbReference type="InParanoid" id="A0A1Y2P9D3"/>
<organism evidence="1 2">
    <name type="scientific">Tenacibaculum holothuriorum</name>
    <dbReference type="NCBI Taxonomy" id="1635173"/>
    <lineage>
        <taxon>Bacteria</taxon>
        <taxon>Pseudomonadati</taxon>
        <taxon>Bacteroidota</taxon>
        <taxon>Flavobacteriia</taxon>
        <taxon>Flavobacteriales</taxon>
        <taxon>Flavobacteriaceae</taxon>
        <taxon>Tenacibaculum</taxon>
    </lineage>
</organism>
<keyword evidence="2" id="KW-1185">Reference proteome</keyword>
<proteinExistence type="predicted"/>
<accession>A0A1Y2P9D3</accession>
<gene>
    <name evidence="1" type="ORF">WH52_13405</name>
</gene>
<protein>
    <submittedName>
        <fullName evidence="1">Uncharacterized protein</fullName>
    </submittedName>
</protein>